<dbReference type="AlphaFoldDB" id="A0A095T7N3"/>
<reference evidence="3" key="1">
    <citation type="submission" date="2014-12" db="EMBL/GenBank/DDBJ databases">
        <title>The draft genome of the Tatumella morbirosei type strain, LMG23360T isolated from pineapple rot.</title>
        <authorList>
            <person name="Smits T.H."/>
            <person name="Palmer M."/>
            <person name="Venter S.N."/>
            <person name="Duffy B."/>
            <person name="Steenkamp E.T."/>
            <person name="Chan W.Y."/>
            <person name="Coutinho T.A."/>
            <person name="Coetzee M.P."/>
            <person name="De Maayer P."/>
        </authorList>
    </citation>
    <scope>NUCLEOTIDE SEQUENCE [LARGE SCALE GENOMIC DNA]</scope>
    <source>
        <strain evidence="3">LMG 23360</strain>
    </source>
</reference>
<evidence type="ECO:0000259" key="2">
    <source>
        <dbReference type="Pfam" id="PF13953"/>
    </source>
</evidence>
<dbReference type="Proteomes" id="UP000029577">
    <property type="component" value="Unassembled WGS sequence"/>
</dbReference>
<keyword evidence="1" id="KW-0732">Signal</keyword>
<feature type="chain" id="PRO_5001910692" evidence="1">
    <location>
        <begin position="23"/>
        <end position="788"/>
    </location>
</feature>
<comment type="caution">
    <text evidence="3">The sequence shown here is derived from an EMBL/GenBank/DDBJ whole genome shotgun (WGS) entry which is preliminary data.</text>
</comment>
<dbReference type="Gene3D" id="2.60.40.3110">
    <property type="match status" value="1"/>
</dbReference>
<name>A0A095T7N3_9GAMM</name>
<evidence type="ECO:0000313" key="4">
    <source>
        <dbReference type="Proteomes" id="UP000029577"/>
    </source>
</evidence>
<dbReference type="InterPro" id="IPR025949">
    <property type="entry name" value="PapC-like_C"/>
</dbReference>
<keyword evidence="4" id="KW-1185">Reference proteome</keyword>
<dbReference type="Gene3D" id="2.60.40.2070">
    <property type="match status" value="1"/>
</dbReference>
<dbReference type="GO" id="GO:0009279">
    <property type="term" value="C:cell outer membrane"/>
    <property type="evidence" value="ECO:0007669"/>
    <property type="project" value="TreeGrafter"/>
</dbReference>
<evidence type="ECO:0000313" key="3">
    <source>
        <dbReference type="EMBL" id="KGD72534.1"/>
    </source>
</evidence>
<dbReference type="PANTHER" id="PTHR30451:SF5">
    <property type="entry name" value="SLR0019 PROTEIN"/>
    <property type="match status" value="1"/>
</dbReference>
<dbReference type="Gene3D" id="2.60.40.2610">
    <property type="entry name" value="Outer membrane usher protein FimD, plug domain"/>
    <property type="match status" value="1"/>
</dbReference>
<dbReference type="Pfam" id="PF00577">
    <property type="entry name" value="Usher"/>
    <property type="match status" value="1"/>
</dbReference>
<dbReference type="Pfam" id="PF13953">
    <property type="entry name" value="PapC_C"/>
    <property type="match status" value="1"/>
</dbReference>
<proteinExistence type="predicted"/>
<dbReference type="InterPro" id="IPR043142">
    <property type="entry name" value="PapC-like_C_sf"/>
</dbReference>
<feature type="domain" description="PapC-like C-terminal" evidence="2">
    <location>
        <begin position="702"/>
        <end position="763"/>
    </location>
</feature>
<dbReference type="STRING" id="642227.HA49_17665"/>
<accession>A0A095T7N3</accession>
<dbReference type="InterPro" id="IPR042186">
    <property type="entry name" value="FimD_plug_dom"/>
</dbReference>
<dbReference type="GO" id="GO:0009297">
    <property type="term" value="P:pilus assembly"/>
    <property type="evidence" value="ECO:0007669"/>
    <property type="project" value="InterPro"/>
</dbReference>
<dbReference type="RefSeq" id="WP_038022236.1">
    <property type="nucleotide sequence ID" value="NZ_JPKR02000003.1"/>
</dbReference>
<protein>
    <submittedName>
        <fullName evidence="3">Fimbrial assembly protein</fullName>
    </submittedName>
</protein>
<feature type="signal peptide" evidence="1">
    <location>
        <begin position="1"/>
        <end position="22"/>
    </location>
</feature>
<gene>
    <name evidence="3" type="ORF">HA49_17665</name>
</gene>
<dbReference type="PANTHER" id="PTHR30451">
    <property type="entry name" value="OUTER MEMBRANE USHER PROTEIN"/>
    <property type="match status" value="1"/>
</dbReference>
<dbReference type="eggNOG" id="COG3188">
    <property type="taxonomic scope" value="Bacteria"/>
</dbReference>
<dbReference type="InterPro" id="IPR000015">
    <property type="entry name" value="Fimb_usher"/>
</dbReference>
<dbReference type="GO" id="GO:0015473">
    <property type="term" value="F:fimbrial usher porin activity"/>
    <property type="evidence" value="ECO:0007669"/>
    <property type="project" value="InterPro"/>
</dbReference>
<sequence length="788" mass="85361">MPNVFRPLWLSIACSLPALALADDYSQLPPPTLSSDENDSYTLYLTLSVNGTPSPGLVPVQVKHGHYWIDALPLLKAHLRLEQTSGLTDVSVLPQVQTRYDSARQVLNLQVPDQWLPEQQFDSGFSKNSLHPVSSSGLLFNYDSYSLRSPYGGTSTSTLLEGRWFGNAGTVSQTGVWRNQFAGERGTPSGYVRYDTVWKYSDPSKLISIQAGDFVSDSVTWSHSVRMGGIRISRNFTVRPDLVTYPLLNWSGVAAVPGTVDLFVNGYKASSQSVNSGPYSLTNVPYINGAGEATVVTTDALGRQVSTSIPFYVSNKLLAKGLSDFDFSAGSLRRNYGIDNADYGNAAVSGIYRYGLSNQLTGTFHSEVSNGLMLAGLGADFTPGRLGTVSLSASSSQDNRHDRGYQYTSGWSYYSKYWSLSLQHISVSGDYQDLSTSDTRTTLSRRADQATVSIIPSGKVFGTFGLGYFSVQANDGTRTRLANFSWSHSLGGNSSLSLSLNRDLGSHSVTGVAQITIPWGDQSVVNSSSSLAAKGQITNRLEYTRTAPVDGGLGWTVAHSINGDSYNQLNLTWLNRYSSLSGGFYGARGQSNQWFEASGSVVVMDNDLFFSRRINDAFIVADTDGYPKASISYENRHVGDTDSHGHLLIPWVSAWYPGKVSINTMDFPTDTDVPVSEQKVAVREGSGAVVHFSVEKVRSAVLTVTDQHHHPLPVGTPVDEINSGQTGVIGYDGQAWLSHLGRHNRLEIMTANGTCHFTFDLPAVTTVPATIGPIICPSAPATEALHEN</sequence>
<organism evidence="3 4">
    <name type="scientific">Tatumella morbirosei</name>
    <dbReference type="NCBI Taxonomy" id="642227"/>
    <lineage>
        <taxon>Bacteria</taxon>
        <taxon>Pseudomonadati</taxon>
        <taxon>Pseudomonadota</taxon>
        <taxon>Gammaproteobacteria</taxon>
        <taxon>Enterobacterales</taxon>
        <taxon>Erwiniaceae</taxon>
        <taxon>Tatumella</taxon>
    </lineage>
</organism>
<evidence type="ECO:0000256" key="1">
    <source>
        <dbReference type="SAM" id="SignalP"/>
    </source>
</evidence>
<dbReference type="OrthoDB" id="8587at2"/>
<dbReference type="EMBL" id="JPKR02000003">
    <property type="protein sequence ID" value="KGD72534.1"/>
    <property type="molecule type" value="Genomic_DNA"/>
</dbReference>